<dbReference type="InterPro" id="IPR003690">
    <property type="entry name" value="MTERF"/>
</dbReference>
<dbReference type="AlphaFoldDB" id="A0AAV4HNC2"/>
<keyword evidence="2" id="KW-0809">Transit peptide</keyword>
<organism evidence="3 4">
    <name type="scientific">Elysia marginata</name>
    <dbReference type="NCBI Taxonomy" id="1093978"/>
    <lineage>
        <taxon>Eukaryota</taxon>
        <taxon>Metazoa</taxon>
        <taxon>Spiralia</taxon>
        <taxon>Lophotrochozoa</taxon>
        <taxon>Mollusca</taxon>
        <taxon>Gastropoda</taxon>
        <taxon>Heterobranchia</taxon>
        <taxon>Euthyneura</taxon>
        <taxon>Panpulmonata</taxon>
        <taxon>Sacoglossa</taxon>
        <taxon>Placobranchoidea</taxon>
        <taxon>Plakobranchidae</taxon>
        <taxon>Elysia</taxon>
    </lineage>
</organism>
<accession>A0AAV4HNC2</accession>
<comment type="similarity">
    <text evidence="1">Belongs to the mTERF family.</text>
</comment>
<dbReference type="Gene3D" id="1.25.70.10">
    <property type="entry name" value="Transcription termination factor 3, mitochondrial"/>
    <property type="match status" value="1"/>
</dbReference>
<sequence>MKLVVLKYPKVLPWRRDMIANVRFHLKEFLSFNNAQLKEMLLKEPKIYLSSPNRLTEVFDYLHNNMAISRHQMMVWPSILRTRPHIIRDRHLFLVALGRAQYDPCLENFVSLKALGANHDSDFCKNVAKCEEADFHAFLKTL</sequence>
<evidence type="ECO:0000313" key="3">
    <source>
        <dbReference type="EMBL" id="GFR99657.1"/>
    </source>
</evidence>
<evidence type="ECO:0000256" key="1">
    <source>
        <dbReference type="ARBA" id="ARBA00007692"/>
    </source>
</evidence>
<dbReference type="InterPro" id="IPR038538">
    <property type="entry name" value="MTERF_sf"/>
</dbReference>
<protein>
    <submittedName>
        <fullName evidence="3">Transcription termination factor 3, mitochondrial</fullName>
    </submittedName>
</protein>
<evidence type="ECO:0000256" key="2">
    <source>
        <dbReference type="ARBA" id="ARBA00022946"/>
    </source>
</evidence>
<gene>
    <name evidence="3" type="ORF">ElyMa_002797300</name>
</gene>
<dbReference type="EMBL" id="BMAT01005788">
    <property type="protein sequence ID" value="GFR99657.1"/>
    <property type="molecule type" value="Genomic_DNA"/>
</dbReference>
<name>A0AAV4HNC2_9GAST</name>
<dbReference type="GO" id="GO:0003676">
    <property type="term" value="F:nucleic acid binding"/>
    <property type="evidence" value="ECO:0007669"/>
    <property type="project" value="InterPro"/>
</dbReference>
<reference evidence="3 4" key="1">
    <citation type="journal article" date="2021" name="Elife">
        <title>Chloroplast acquisition without the gene transfer in kleptoplastic sea slugs, Plakobranchus ocellatus.</title>
        <authorList>
            <person name="Maeda T."/>
            <person name="Takahashi S."/>
            <person name="Yoshida T."/>
            <person name="Shimamura S."/>
            <person name="Takaki Y."/>
            <person name="Nagai Y."/>
            <person name="Toyoda A."/>
            <person name="Suzuki Y."/>
            <person name="Arimoto A."/>
            <person name="Ishii H."/>
            <person name="Satoh N."/>
            <person name="Nishiyama T."/>
            <person name="Hasebe M."/>
            <person name="Maruyama T."/>
            <person name="Minagawa J."/>
            <person name="Obokata J."/>
            <person name="Shigenobu S."/>
        </authorList>
    </citation>
    <scope>NUCLEOTIDE SEQUENCE [LARGE SCALE GENOMIC DNA]</scope>
</reference>
<dbReference type="Proteomes" id="UP000762676">
    <property type="component" value="Unassembled WGS sequence"/>
</dbReference>
<keyword evidence="4" id="KW-1185">Reference proteome</keyword>
<dbReference type="SMART" id="SM00733">
    <property type="entry name" value="Mterf"/>
    <property type="match status" value="2"/>
</dbReference>
<proteinExistence type="inferred from homology"/>
<comment type="caution">
    <text evidence="3">The sequence shown here is derived from an EMBL/GenBank/DDBJ whole genome shotgun (WGS) entry which is preliminary data.</text>
</comment>
<evidence type="ECO:0000313" key="4">
    <source>
        <dbReference type="Proteomes" id="UP000762676"/>
    </source>
</evidence>